<keyword evidence="2" id="KW-1185">Reference proteome</keyword>
<protein>
    <submittedName>
        <fullName evidence="1">Uncharacterized protein</fullName>
    </submittedName>
</protein>
<evidence type="ECO:0000313" key="2">
    <source>
        <dbReference type="Proteomes" id="UP000238390"/>
    </source>
</evidence>
<name>A0A2R3IPY3_9PSED</name>
<sequence>MPAGRLCPGPVRSGSAASSLRSALCCRLSGKSKQAPCQLAILPLSTILRE</sequence>
<dbReference type="Proteomes" id="UP000238390">
    <property type="component" value="Chromosome"/>
</dbReference>
<gene>
    <name evidence="1" type="ORF">CSB93_4863</name>
</gene>
<organism evidence="1 2">
    <name type="scientific">Pseudomonas paraeruginosa</name>
    <dbReference type="NCBI Taxonomy" id="2994495"/>
    <lineage>
        <taxon>Bacteria</taxon>
        <taxon>Pseudomonadati</taxon>
        <taxon>Pseudomonadota</taxon>
        <taxon>Gammaproteobacteria</taxon>
        <taxon>Pseudomonadales</taxon>
        <taxon>Pseudomonadaceae</taxon>
        <taxon>Pseudomonas</taxon>
    </lineage>
</organism>
<reference evidence="1 2" key="1">
    <citation type="submission" date="2018-02" db="EMBL/GenBank/DDBJ databases">
        <title>FDA/CDC Antimicrobial Resistant Isolate Bank Genome Sequencing.</title>
        <authorList>
            <person name="Benahmed F.H."/>
            <person name="Lutgring J.D."/>
            <person name="Yoo B."/>
            <person name="Machado M."/>
            <person name="Brown A."/>
            <person name="McAllister G."/>
            <person name="Perry A."/>
            <person name="Halpin A.L."/>
            <person name="Vavikolanu K."/>
            <person name="Ott S."/>
            <person name="Zhao X."/>
            <person name="Tallon L.J."/>
            <person name="Sadzewicz L."/>
            <person name="Aluvathingal J."/>
            <person name="Nadendla S."/>
            <person name="Voskania-kordi A."/>
            <person name="Simonyan V."/>
            <person name="Patel J."/>
            <person name="Shawar R.M."/>
        </authorList>
    </citation>
    <scope>NUCLEOTIDE SEQUENCE [LARGE SCALE GENOMIC DNA]</scope>
    <source>
        <strain evidence="1 2">AR_0356</strain>
    </source>
</reference>
<evidence type="ECO:0000313" key="1">
    <source>
        <dbReference type="EMBL" id="AVK03988.1"/>
    </source>
</evidence>
<dbReference type="AlphaFoldDB" id="A0A2R3IPY3"/>
<proteinExistence type="predicted"/>
<dbReference type="EMBL" id="CP027169">
    <property type="protein sequence ID" value="AVK03988.1"/>
    <property type="molecule type" value="Genomic_DNA"/>
</dbReference>
<accession>A0A2R3IPY3</accession>